<feature type="transmembrane region" description="Helical" evidence="1">
    <location>
        <begin position="131"/>
        <end position="153"/>
    </location>
</feature>
<evidence type="ECO:0008006" key="4">
    <source>
        <dbReference type="Google" id="ProtNLM"/>
    </source>
</evidence>
<feature type="transmembrane region" description="Helical" evidence="1">
    <location>
        <begin position="23"/>
        <end position="40"/>
    </location>
</feature>
<comment type="caution">
    <text evidence="2">The sequence shown here is derived from an EMBL/GenBank/DDBJ whole genome shotgun (WGS) entry which is preliminary data.</text>
</comment>
<dbReference type="Proteomes" id="UP001595445">
    <property type="component" value="Unassembled WGS sequence"/>
</dbReference>
<accession>A0ABV7DYR4</accession>
<organism evidence="2 3">
    <name type="scientific">Tabrizicola soli</name>
    <dbReference type="NCBI Taxonomy" id="2185115"/>
    <lineage>
        <taxon>Bacteria</taxon>
        <taxon>Pseudomonadati</taxon>
        <taxon>Pseudomonadota</taxon>
        <taxon>Alphaproteobacteria</taxon>
        <taxon>Rhodobacterales</taxon>
        <taxon>Paracoccaceae</taxon>
        <taxon>Tabrizicola</taxon>
    </lineage>
</organism>
<evidence type="ECO:0000256" key="1">
    <source>
        <dbReference type="SAM" id="Phobius"/>
    </source>
</evidence>
<evidence type="ECO:0000313" key="2">
    <source>
        <dbReference type="EMBL" id="MFC3087935.1"/>
    </source>
</evidence>
<keyword evidence="1" id="KW-1133">Transmembrane helix</keyword>
<feature type="transmembrane region" description="Helical" evidence="1">
    <location>
        <begin position="358"/>
        <end position="381"/>
    </location>
</feature>
<keyword evidence="3" id="KW-1185">Reference proteome</keyword>
<feature type="transmembrane region" description="Helical" evidence="1">
    <location>
        <begin position="415"/>
        <end position="439"/>
    </location>
</feature>
<protein>
    <recommendedName>
        <fullName evidence="4">Oligosaccharide repeat unit polymerase</fullName>
    </recommendedName>
</protein>
<keyword evidence="1" id="KW-0812">Transmembrane</keyword>
<feature type="transmembrane region" description="Helical" evidence="1">
    <location>
        <begin position="204"/>
        <end position="230"/>
    </location>
</feature>
<keyword evidence="1" id="KW-0472">Membrane</keyword>
<dbReference type="EMBL" id="JBHRSM010000041">
    <property type="protein sequence ID" value="MFC3087935.1"/>
    <property type="molecule type" value="Genomic_DNA"/>
</dbReference>
<sequence length="444" mass="49306">MKLRYTVLFMVMAVTHCANSEHFLYYIPYSFVAYALLLSINNSRVSIYIRFLTATFLLGNWTKITVHGIFGYPFVEATGKFSGTQEQWDSFYLFSLTISLALLISALASTGITPVGRKYAGRSLQKTNKRLFYYVAIFLIFSIYALNWQYGFYRVGVGRDLNLPFGLNAPASFMVYLGAPMLTAILATNSVVKRRLVTPSALTFVAAASIIAAIVTYSRATVAVLMLPIVMGMYQKSKEINGKPQPITGLLVAMVTAVVITLVSVSLIRIAIYGNSESFSVESLKIYLYESIGLFIDRWIGAEGLMVAVSSPQSIDLLLQMITEDPAAGMRGIFQSFSDSQYLNLFLDNMTFLTLPGAFAILAFSGSLLVAFFGVTAMSIVGVSLERYVGWIFRGQHSLQFLISASLAYHFSQMVFPLLFIPFIVQVVFFTTLLGLYYADSRRN</sequence>
<feature type="transmembrane region" description="Helical" evidence="1">
    <location>
        <begin position="47"/>
        <end position="70"/>
    </location>
</feature>
<feature type="transmembrane region" description="Helical" evidence="1">
    <location>
        <begin position="90"/>
        <end position="110"/>
    </location>
</feature>
<feature type="transmembrane region" description="Helical" evidence="1">
    <location>
        <begin position="250"/>
        <end position="274"/>
    </location>
</feature>
<evidence type="ECO:0000313" key="3">
    <source>
        <dbReference type="Proteomes" id="UP001595445"/>
    </source>
</evidence>
<name>A0ABV7DYR4_9RHOB</name>
<dbReference type="RefSeq" id="WP_197647752.1">
    <property type="nucleotide sequence ID" value="NZ_JAEACP010000041.1"/>
</dbReference>
<proteinExistence type="predicted"/>
<feature type="transmembrane region" description="Helical" evidence="1">
    <location>
        <begin position="173"/>
        <end position="192"/>
    </location>
</feature>
<reference evidence="3" key="1">
    <citation type="journal article" date="2019" name="Int. J. Syst. Evol. Microbiol.">
        <title>The Global Catalogue of Microorganisms (GCM) 10K type strain sequencing project: providing services to taxonomists for standard genome sequencing and annotation.</title>
        <authorList>
            <consortium name="The Broad Institute Genomics Platform"/>
            <consortium name="The Broad Institute Genome Sequencing Center for Infectious Disease"/>
            <person name="Wu L."/>
            <person name="Ma J."/>
        </authorList>
    </citation>
    <scope>NUCLEOTIDE SEQUENCE [LARGE SCALE GENOMIC DNA]</scope>
    <source>
        <strain evidence="3">KCTC 62102</strain>
    </source>
</reference>
<gene>
    <name evidence="2" type="ORF">ACFOD6_17985</name>
</gene>